<reference evidence="1 2" key="1">
    <citation type="submission" date="2022-01" db="EMBL/GenBank/DDBJ databases">
        <title>Collection of gut derived symbiotic bacterial strains cultured from healthy donors.</title>
        <authorList>
            <person name="Lin H."/>
            <person name="Kohout C."/>
            <person name="Waligurski E."/>
            <person name="Pamer E.G."/>
        </authorList>
    </citation>
    <scope>NUCLEOTIDE SEQUENCE [LARGE SCALE GENOMIC DNA]</scope>
    <source>
        <strain evidence="1 2">DFI.7.58</strain>
    </source>
</reference>
<gene>
    <name evidence="1" type="ORF">L0P57_01755</name>
</gene>
<organism evidence="1 2">
    <name type="scientific">Anaeromassilibacillus senegalensis</name>
    <dbReference type="NCBI Taxonomy" id="1673717"/>
    <lineage>
        <taxon>Bacteria</taxon>
        <taxon>Bacillati</taxon>
        <taxon>Bacillota</taxon>
        <taxon>Clostridia</taxon>
        <taxon>Eubacteriales</taxon>
        <taxon>Acutalibacteraceae</taxon>
        <taxon>Anaeromassilibacillus</taxon>
    </lineage>
</organism>
<evidence type="ECO:0000313" key="2">
    <source>
        <dbReference type="Proteomes" id="UP001298681"/>
    </source>
</evidence>
<dbReference type="Proteomes" id="UP001298681">
    <property type="component" value="Unassembled WGS sequence"/>
</dbReference>
<name>A0ABS9MFU2_9FIRM</name>
<comment type="caution">
    <text evidence="1">The sequence shown here is derived from an EMBL/GenBank/DDBJ whole genome shotgun (WGS) entry which is preliminary data.</text>
</comment>
<proteinExistence type="predicted"/>
<dbReference type="RefSeq" id="WP_191362389.1">
    <property type="nucleotide sequence ID" value="NZ_JAKNHQ010000002.1"/>
</dbReference>
<evidence type="ECO:0000313" key="1">
    <source>
        <dbReference type="EMBL" id="MCG4609672.1"/>
    </source>
</evidence>
<keyword evidence="2" id="KW-1185">Reference proteome</keyword>
<dbReference type="EMBL" id="JAKNHQ010000002">
    <property type="protein sequence ID" value="MCG4609672.1"/>
    <property type="molecule type" value="Genomic_DNA"/>
</dbReference>
<sequence length="71" mass="8238">MLLNNADLENICEALHQMEFRCARNIHLLEDSFLSAVDQDSKIELAVLREQLQQYHATMEKIQLLRETGPV</sequence>
<accession>A0ABS9MFU2</accession>
<protein>
    <submittedName>
        <fullName evidence="1">Uncharacterized protein</fullName>
    </submittedName>
</protein>